<dbReference type="Pfam" id="PF25011">
    <property type="entry name" value="VSR_TRX"/>
    <property type="match status" value="1"/>
</dbReference>
<reference evidence="2" key="1">
    <citation type="submission" date="2019-12" db="EMBL/GenBank/DDBJ databases">
        <authorList>
            <person name="Scholes J."/>
        </authorList>
    </citation>
    <scope>NUCLEOTIDE SEQUENCE</scope>
</reference>
<accession>A0A9N7N5U3</accession>
<proteinExistence type="predicted"/>
<dbReference type="AlphaFoldDB" id="A0A9N7N5U3"/>
<gene>
    <name evidence="2" type="ORF">SHERM_20475</name>
</gene>
<sequence length="156" mass="18216">MWEWQFTPQYITWYPDEDFSSGCDGKDVVLHNLRQLCVFREAKKYRKLWLCGIPLRSSILGLDLRKIERLMDNPNRGVDNPVLKELQEAQGKCIKVLFLKAICVVLKKLPSQQFFWMMDTFEGRVFECPIVHGVHFKGDSYSSFVGQLPNSLGHFK</sequence>
<dbReference type="EMBL" id="CACSLK010024540">
    <property type="protein sequence ID" value="CAA0823311.1"/>
    <property type="molecule type" value="Genomic_DNA"/>
</dbReference>
<keyword evidence="2" id="KW-0675">Receptor</keyword>
<dbReference type="OrthoDB" id="10045365at2759"/>
<organism evidence="2 3">
    <name type="scientific">Striga hermonthica</name>
    <name type="common">Purple witchweed</name>
    <name type="synonym">Buchnera hermonthica</name>
    <dbReference type="NCBI Taxonomy" id="68872"/>
    <lineage>
        <taxon>Eukaryota</taxon>
        <taxon>Viridiplantae</taxon>
        <taxon>Streptophyta</taxon>
        <taxon>Embryophyta</taxon>
        <taxon>Tracheophyta</taxon>
        <taxon>Spermatophyta</taxon>
        <taxon>Magnoliopsida</taxon>
        <taxon>eudicotyledons</taxon>
        <taxon>Gunneridae</taxon>
        <taxon>Pentapetalae</taxon>
        <taxon>asterids</taxon>
        <taxon>lamiids</taxon>
        <taxon>Lamiales</taxon>
        <taxon>Orobanchaceae</taxon>
        <taxon>Buchnereae</taxon>
        <taxon>Striga</taxon>
    </lineage>
</organism>
<evidence type="ECO:0000313" key="3">
    <source>
        <dbReference type="Proteomes" id="UP001153555"/>
    </source>
</evidence>
<keyword evidence="3" id="KW-1185">Reference proteome</keyword>
<feature type="domain" description="Vacuolar sorting receptor thioredoxin-like" evidence="1">
    <location>
        <begin position="10"/>
        <end position="49"/>
    </location>
</feature>
<protein>
    <submittedName>
        <fullName evidence="2">Vacuolar-sorting receptor 3</fullName>
    </submittedName>
</protein>
<name>A0A9N7N5U3_STRHE</name>
<dbReference type="InterPro" id="IPR056858">
    <property type="entry name" value="VSR_TRX"/>
</dbReference>
<dbReference type="Proteomes" id="UP001153555">
    <property type="component" value="Unassembled WGS sequence"/>
</dbReference>
<evidence type="ECO:0000313" key="2">
    <source>
        <dbReference type="EMBL" id="CAA0823311.1"/>
    </source>
</evidence>
<comment type="caution">
    <text evidence="2">The sequence shown here is derived from an EMBL/GenBank/DDBJ whole genome shotgun (WGS) entry which is preliminary data.</text>
</comment>
<evidence type="ECO:0000259" key="1">
    <source>
        <dbReference type="Pfam" id="PF25011"/>
    </source>
</evidence>